<keyword evidence="1" id="KW-0812">Transmembrane</keyword>
<dbReference type="Proteomes" id="UP000515860">
    <property type="component" value="Chromosome"/>
</dbReference>
<dbReference type="PANTHER" id="PTHR36834:SF1">
    <property type="entry name" value="INTEGRAL MEMBRANE PROTEIN"/>
    <property type="match status" value="1"/>
</dbReference>
<dbReference type="Pfam" id="PF04892">
    <property type="entry name" value="VanZ"/>
    <property type="match status" value="1"/>
</dbReference>
<protein>
    <submittedName>
        <fullName evidence="3">VanZ family protein</fullName>
    </submittedName>
</protein>
<name>A0A7G9GDC2_9FIRM</name>
<dbReference type="InterPro" id="IPR006976">
    <property type="entry name" value="VanZ-like"/>
</dbReference>
<evidence type="ECO:0000259" key="2">
    <source>
        <dbReference type="Pfam" id="PF04892"/>
    </source>
</evidence>
<keyword evidence="1" id="KW-0472">Membrane</keyword>
<gene>
    <name evidence="3" type="ORF">H9Q79_00345</name>
</gene>
<dbReference type="AlphaFoldDB" id="A0A7G9GDC2"/>
<dbReference type="InterPro" id="IPR053150">
    <property type="entry name" value="Teicoplanin_resist-assoc"/>
</dbReference>
<keyword evidence="1" id="KW-1133">Transmembrane helix</keyword>
<reference evidence="3 4" key="1">
    <citation type="submission" date="2020-08" db="EMBL/GenBank/DDBJ databases">
        <authorList>
            <person name="Liu C."/>
            <person name="Sun Q."/>
        </authorList>
    </citation>
    <scope>NUCLEOTIDE SEQUENCE [LARGE SCALE GENOMIC DNA]</scope>
    <source>
        <strain evidence="3 4">NSJ-29</strain>
    </source>
</reference>
<dbReference type="EMBL" id="CP060635">
    <property type="protein sequence ID" value="QNM08804.1"/>
    <property type="molecule type" value="Genomic_DNA"/>
</dbReference>
<keyword evidence="4" id="KW-1185">Reference proteome</keyword>
<feature type="transmembrane region" description="Helical" evidence="1">
    <location>
        <begin position="53"/>
        <end position="71"/>
    </location>
</feature>
<feature type="transmembrane region" description="Helical" evidence="1">
    <location>
        <begin position="26"/>
        <end position="44"/>
    </location>
</feature>
<dbReference type="PANTHER" id="PTHR36834">
    <property type="entry name" value="MEMBRANE PROTEIN-RELATED"/>
    <property type="match status" value="1"/>
</dbReference>
<accession>A0A7G9GDC2</accession>
<feature type="domain" description="VanZ-like" evidence="2">
    <location>
        <begin position="3"/>
        <end position="92"/>
    </location>
</feature>
<evidence type="ECO:0000313" key="3">
    <source>
        <dbReference type="EMBL" id="QNM08804.1"/>
    </source>
</evidence>
<sequence length="106" mass="12667">MRYELHLFWSWNEVFFKGSNKMLEENLLNCLLLVPFGVLLPVIFHKRIGWKRSFLYGFLISLTIELCQLVLRRGLFEWDDMIHNAFGCMLGCKTMEFIYRKLKAAN</sequence>
<dbReference type="KEGG" id="whj:H9Q79_00345"/>
<proteinExistence type="predicted"/>
<evidence type="ECO:0000256" key="1">
    <source>
        <dbReference type="SAM" id="Phobius"/>
    </source>
</evidence>
<organism evidence="3 4">
    <name type="scientific">Wansuia hejianensis</name>
    <dbReference type="NCBI Taxonomy" id="2763667"/>
    <lineage>
        <taxon>Bacteria</taxon>
        <taxon>Bacillati</taxon>
        <taxon>Bacillota</taxon>
        <taxon>Clostridia</taxon>
        <taxon>Lachnospirales</taxon>
        <taxon>Lachnospiraceae</taxon>
        <taxon>Wansuia</taxon>
    </lineage>
</organism>
<evidence type="ECO:0000313" key="4">
    <source>
        <dbReference type="Proteomes" id="UP000515860"/>
    </source>
</evidence>